<dbReference type="Proteomes" id="UP000241868">
    <property type="component" value="Unassembled WGS sequence"/>
</dbReference>
<accession>A0A2P7U2T9</accession>
<protein>
    <submittedName>
        <fullName evidence="1">Lipopolysaccharide heptosyltransferase</fullName>
    </submittedName>
</protein>
<keyword evidence="1" id="KW-0808">Transferase</keyword>
<dbReference type="OrthoDB" id="8606060at2"/>
<sequence length="85" mass="10076">MLIEEKRVVATIKVDAAFSPTEEEYPHYWLIPFDTDKQGYFCLSFYVSPNSYLMIEPRIKRYQAVKKLVMLLETASFSIYEVARR</sequence>
<gene>
    <name evidence="1" type="ORF">C7N83_01015</name>
</gene>
<proteinExistence type="predicted"/>
<evidence type="ECO:0000313" key="1">
    <source>
        <dbReference type="EMBL" id="PSJ81290.1"/>
    </source>
</evidence>
<evidence type="ECO:0000313" key="2">
    <source>
        <dbReference type="Proteomes" id="UP000241868"/>
    </source>
</evidence>
<comment type="caution">
    <text evidence="1">The sequence shown here is derived from an EMBL/GenBank/DDBJ whole genome shotgun (WGS) entry which is preliminary data.</text>
</comment>
<dbReference type="RefSeq" id="WP_106739978.1">
    <property type="nucleotide sequence ID" value="NZ_PXYY01000004.1"/>
</dbReference>
<dbReference type="EMBL" id="PXYY01000004">
    <property type="protein sequence ID" value="PSJ81290.1"/>
    <property type="molecule type" value="Genomic_DNA"/>
</dbReference>
<keyword evidence="2" id="KW-1185">Reference proteome</keyword>
<name>A0A2P7U2T9_9NEIS</name>
<reference evidence="1 2" key="1">
    <citation type="submission" date="2018-03" db="EMBL/GenBank/DDBJ databases">
        <title>Neisseria weixii sp. nov., isolated from the intestinal contents of Tibetan Plateau pika (Ochotona curzoniae) in Yushu, Qinghai Province, China.</title>
        <authorList>
            <person name="Gui Z."/>
        </authorList>
    </citation>
    <scope>NUCLEOTIDE SEQUENCE [LARGE SCALE GENOMIC DNA]</scope>
    <source>
        <strain evidence="1 2">ATCC 51483</strain>
    </source>
</reference>
<dbReference type="AlphaFoldDB" id="A0A2P7U2T9"/>
<dbReference type="GO" id="GO:0016740">
    <property type="term" value="F:transferase activity"/>
    <property type="evidence" value="ECO:0007669"/>
    <property type="project" value="UniProtKB-KW"/>
</dbReference>
<organism evidence="1 2">
    <name type="scientific">Neisseria iguanae</name>
    <dbReference type="NCBI Taxonomy" id="90242"/>
    <lineage>
        <taxon>Bacteria</taxon>
        <taxon>Pseudomonadati</taxon>
        <taxon>Pseudomonadota</taxon>
        <taxon>Betaproteobacteria</taxon>
        <taxon>Neisseriales</taxon>
        <taxon>Neisseriaceae</taxon>
        <taxon>Neisseria</taxon>
    </lineage>
</organism>